<name>A0A9P1G0T6_9DINO</name>
<evidence type="ECO:0000313" key="5">
    <source>
        <dbReference type="EMBL" id="CAL4781052.1"/>
    </source>
</evidence>
<dbReference type="EMBL" id="CAMXCT010001868">
    <property type="protein sequence ID" value="CAI3993740.1"/>
    <property type="molecule type" value="Genomic_DNA"/>
</dbReference>
<sequence length="225" mass="23712">MTWKLMALVSIAAAMHGRIQCPGTGGTCHCNCKMAQQMPMAPMTPMTPGLPPPPPAAPVVPPLPPPAAPLVALPPPPEALPAQPLVQLPPLPEISHLGPEDIPKLTTPPPPPSPMSEDDVKKAMLKWLSPGELDQRQQQLEDLKEMQKSTREEMAKALTAAGTSMADHAMQQQIIKHQTAAAAMAGAPAPAPAPAAKGALLEVATRATQHLRGREVIEGQRCDCD</sequence>
<reference evidence="5 6" key="2">
    <citation type="submission" date="2024-05" db="EMBL/GenBank/DDBJ databases">
        <authorList>
            <person name="Chen Y."/>
            <person name="Shah S."/>
            <person name="Dougan E. K."/>
            <person name="Thang M."/>
            <person name="Chan C."/>
        </authorList>
    </citation>
    <scope>NUCLEOTIDE SEQUENCE [LARGE SCALE GENOMIC DNA]</scope>
</reference>
<dbReference type="Proteomes" id="UP001152797">
    <property type="component" value="Unassembled WGS sequence"/>
</dbReference>
<organism evidence="4">
    <name type="scientific">Cladocopium goreaui</name>
    <dbReference type="NCBI Taxonomy" id="2562237"/>
    <lineage>
        <taxon>Eukaryota</taxon>
        <taxon>Sar</taxon>
        <taxon>Alveolata</taxon>
        <taxon>Dinophyceae</taxon>
        <taxon>Suessiales</taxon>
        <taxon>Symbiodiniaceae</taxon>
        <taxon>Cladocopium</taxon>
    </lineage>
</organism>
<dbReference type="EMBL" id="CAMXCT020001868">
    <property type="protein sequence ID" value="CAL1147115.1"/>
    <property type="molecule type" value="Genomic_DNA"/>
</dbReference>
<proteinExistence type="predicted"/>
<feature type="region of interest" description="Disordered" evidence="2">
    <location>
        <begin position="90"/>
        <end position="118"/>
    </location>
</feature>
<evidence type="ECO:0000313" key="6">
    <source>
        <dbReference type="Proteomes" id="UP001152797"/>
    </source>
</evidence>
<evidence type="ECO:0000256" key="3">
    <source>
        <dbReference type="SAM" id="SignalP"/>
    </source>
</evidence>
<gene>
    <name evidence="4" type="ORF">C1SCF055_LOCUS20457</name>
</gene>
<protein>
    <submittedName>
        <fullName evidence="4">Uncharacterized protein</fullName>
    </submittedName>
</protein>
<dbReference type="EMBL" id="CAMXCT030001868">
    <property type="protein sequence ID" value="CAL4781052.1"/>
    <property type="molecule type" value="Genomic_DNA"/>
</dbReference>
<evidence type="ECO:0000256" key="1">
    <source>
        <dbReference type="SAM" id="Coils"/>
    </source>
</evidence>
<feature type="coiled-coil region" evidence="1">
    <location>
        <begin position="133"/>
        <end position="160"/>
    </location>
</feature>
<keyword evidence="6" id="KW-1185">Reference proteome</keyword>
<keyword evidence="1" id="KW-0175">Coiled coil</keyword>
<evidence type="ECO:0000256" key="2">
    <source>
        <dbReference type="SAM" id="MobiDB-lite"/>
    </source>
</evidence>
<comment type="caution">
    <text evidence="4">The sequence shown here is derived from an EMBL/GenBank/DDBJ whole genome shotgun (WGS) entry which is preliminary data.</text>
</comment>
<evidence type="ECO:0000313" key="4">
    <source>
        <dbReference type="EMBL" id="CAI3993740.1"/>
    </source>
</evidence>
<accession>A0A9P1G0T6</accession>
<feature type="chain" id="PRO_5043272488" evidence="3">
    <location>
        <begin position="18"/>
        <end position="225"/>
    </location>
</feature>
<dbReference type="AlphaFoldDB" id="A0A9P1G0T6"/>
<reference evidence="4" key="1">
    <citation type="submission" date="2022-10" db="EMBL/GenBank/DDBJ databases">
        <authorList>
            <person name="Chen Y."/>
            <person name="Dougan E. K."/>
            <person name="Chan C."/>
            <person name="Rhodes N."/>
            <person name="Thang M."/>
        </authorList>
    </citation>
    <scope>NUCLEOTIDE SEQUENCE</scope>
</reference>
<keyword evidence="3" id="KW-0732">Signal</keyword>
<feature type="signal peptide" evidence="3">
    <location>
        <begin position="1"/>
        <end position="17"/>
    </location>
</feature>